<feature type="chain" id="PRO_5007419340" evidence="1">
    <location>
        <begin position="17"/>
        <end position="170"/>
    </location>
</feature>
<evidence type="ECO:0000313" key="3">
    <source>
        <dbReference type="WBParaSite" id="SMUV_0000914401-mRNA-1"/>
    </source>
</evidence>
<keyword evidence="2" id="KW-1185">Reference proteome</keyword>
<evidence type="ECO:0000256" key="1">
    <source>
        <dbReference type="SAM" id="SignalP"/>
    </source>
</evidence>
<sequence>MYTHLFTLFMVKIGIAFNLQYVSLDPMPKPVFLTNATEEIIEQFMGLLRVPFIDARRKVSELDILVGSLRPEIQEAYEDLKCQAIMAKLEDEDQQIEFIEKTHYVIAHLNALKAARKVGQLERKKRIEMVFAEYNEYVVQTVVGRVQKILENTMNQITRTVLFSERLSIK</sequence>
<dbReference type="WBParaSite" id="SMUV_0000914401-mRNA-1">
    <property type="protein sequence ID" value="SMUV_0000914401-mRNA-1"/>
    <property type="gene ID" value="SMUV_0000914401"/>
</dbReference>
<feature type="signal peptide" evidence="1">
    <location>
        <begin position="1"/>
        <end position="16"/>
    </location>
</feature>
<proteinExistence type="predicted"/>
<protein>
    <submittedName>
        <fullName evidence="3">Vacuolar protein sorting-associated protein 52 homolog</fullName>
    </submittedName>
</protein>
<reference evidence="3" key="1">
    <citation type="submission" date="2016-04" db="UniProtKB">
        <authorList>
            <consortium name="WormBaseParasite"/>
        </authorList>
    </citation>
    <scope>IDENTIFICATION</scope>
</reference>
<dbReference type="Proteomes" id="UP000046393">
    <property type="component" value="Unplaced"/>
</dbReference>
<dbReference type="AlphaFoldDB" id="A0A0N5AW57"/>
<accession>A0A0N5AW57</accession>
<evidence type="ECO:0000313" key="2">
    <source>
        <dbReference type="Proteomes" id="UP000046393"/>
    </source>
</evidence>
<name>A0A0N5AW57_9BILA</name>
<organism evidence="2 3">
    <name type="scientific">Syphacia muris</name>
    <dbReference type="NCBI Taxonomy" id="451379"/>
    <lineage>
        <taxon>Eukaryota</taxon>
        <taxon>Metazoa</taxon>
        <taxon>Ecdysozoa</taxon>
        <taxon>Nematoda</taxon>
        <taxon>Chromadorea</taxon>
        <taxon>Rhabditida</taxon>
        <taxon>Spirurina</taxon>
        <taxon>Oxyuridomorpha</taxon>
        <taxon>Oxyuroidea</taxon>
        <taxon>Oxyuridae</taxon>
        <taxon>Syphacia</taxon>
    </lineage>
</organism>
<keyword evidence="1" id="KW-0732">Signal</keyword>